<feature type="domain" description="Oxidoreductase DRL-like catalytic" evidence="1">
    <location>
        <begin position="156"/>
        <end position="347"/>
    </location>
</feature>
<dbReference type="EMBL" id="CP074636">
    <property type="protein sequence ID" value="QVS19953.1"/>
    <property type="molecule type" value="Genomic_DNA"/>
</dbReference>
<gene>
    <name evidence="2" type="ORF">XS00_04145</name>
</gene>
<evidence type="ECO:0000259" key="1">
    <source>
        <dbReference type="Pfam" id="PF21135"/>
    </source>
</evidence>
<dbReference type="InterPro" id="IPR036291">
    <property type="entry name" value="NAD(P)-bd_dom_sf"/>
</dbReference>
<sequence>MNYSLLFNTLNTRQIRIAVTGASGGFGRSLLVQCRDIPSIEIAALCDLNAEGSLALLHDLNYCTNAVICGDAGEVKTAQKGGRTAIIRDYVLLDELDLDMVIEATGKPEISIAIAINALQRGIHVGMVSKETDSVAGPWLNQLALNHDAVYTTVDGDQPSNLLGLITWAQVLGLEIVAAGKSSEYDFIWSPEENTVTWCDRTVAVNGLEEYWKLGNDIPASLARRKSLLNMLPLSATPDYCEMNVVANSAALTPACDELSYPLCHISELADIFVPQEDGGILARNGVVDVFNCLRRSDEVSFGGGVFIIVRCKDEATWKMLSGKGHVVGKNGKYACIYLPYHIMGLESPLSIFSAVLHHRSSGATDQQIHAVMAGHADRPLKKGESLEMGGHHHTIPDVSARLLPKSAGEGIAPYYLLSNKVLTRDIGQGELIPLDALQMDDSLLYSAWKETF</sequence>
<reference evidence="2" key="2">
    <citation type="submission" date="2021-05" db="EMBL/GenBank/DDBJ databases">
        <title>Whole genome PacBio Sequel sequence of Salmonella enterica subsp. enterica.</title>
        <authorList>
            <person name="Hoffmann M."/>
            <person name="Balkey M."/>
            <person name="Luo Y."/>
        </authorList>
    </citation>
    <scope>NUCLEOTIDE SEQUENCE</scope>
    <source>
        <strain evidence="2">CFSAN029871</strain>
    </source>
</reference>
<evidence type="ECO:0000313" key="2">
    <source>
        <dbReference type="EMBL" id="QVS19953.1"/>
    </source>
</evidence>
<dbReference type="Gene3D" id="3.40.50.720">
    <property type="entry name" value="NAD(P)-binding Rossmann-like Domain"/>
    <property type="match status" value="1"/>
</dbReference>
<reference evidence="2" key="1">
    <citation type="submission" date="2018-07" db="EMBL/GenBank/DDBJ databases">
        <authorList>
            <consortium name="GenomeTrakr network: Whole genome sequencing for foodborne pathogen traceback"/>
        </authorList>
    </citation>
    <scope>NUCLEOTIDE SEQUENCE</scope>
    <source>
        <strain evidence="2">CFSAN029871</strain>
    </source>
</reference>
<dbReference type="InterPro" id="IPR048423">
    <property type="entry name" value="DRL_cat"/>
</dbReference>
<dbReference type="SUPFAM" id="SSF51735">
    <property type="entry name" value="NAD(P)-binding Rossmann-fold domains"/>
    <property type="match status" value="1"/>
</dbReference>
<dbReference type="Pfam" id="PF21135">
    <property type="entry name" value="DRL_cat"/>
    <property type="match status" value="1"/>
</dbReference>
<protein>
    <recommendedName>
        <fullName evidence="1">Oxidoreductase DRL-like catalytic domain-containing protein</fullName>
    </recommendedName>
</protein>
<accession>A0A8E6QUI3</accession>
<organism evidence="2">
    <name type="scientific">Salmonella enterica</name>
    <name type="common">Salmonella choleraesuis</name>
    <dbReference type="NCBI Taxonomy" id="28901"/>
    <lineage>
        <taxon>Bacteria</taxon>
        <taxon>Pseudomonadati</taxon>
        <taxon>Pseudomonadota</taxon>
        <taxon>Gammaproteobacteria</taxon>
        <taxon>Enterobacterales</taxon>
        <taxon>Enterobacteriaceae</taxon>
        <taxon>Salmonella</taxon>
    </lineage>
</organism>
<dbReference type="AlphaFoldDB" id="A0A8E6QUI3"/>
<dbReference type="PANTHER" id="PTHR37850">
    <property type="entry name" value="STRU PROTEIN"/>
    <property type="match status" value="1"/>
</dbReference>
<name>A0A8E6QUI3_SALER</name>
<proteinExistence type="predicted"/>
<dbReference type="PANTHER" id="PTHR37850:SF3">
    <property type="entry name" value="BLR7815 PROTEIN"/>
    <property type="match status" value="1"/>
</dbReference>